<gene>
    <name evidence="5" type="ORF">QYE76_021463</name>
</gene>
<evidence type="ECO:0000256" key="1">
    <source>
        <dbReference type="ARBA" id="ARBA00004123"/>
    </source>
</evidence>
<organism evidence="5 6">
    <name type="scientific">Lolium multiflorum</name>
    <name type="common">Italian ryegrass</name>
    <name type="synonym">Lolium perenne subsp. multiflorum</name>
    <dbReference type="NCBI Taxonomy" id="4521"/>
    <lineage>
        <taxon>Eukaryota</taxon>
        <taxon>Viridiplantae</taxon>
        <taxon>Streptophyta</taxon>
        <taxon>Embryophyta</taxon>
        <taxon>Tracheophyta</taxon>
        <taxon>Spermatophyta</taxon>
        <taxon>Magnoliopsida</taxon>
        <taxon>Liliopsida</taxon>
        <taxon>Poales</taxon>
        <taxon>Poaceae</taxon>
        <taxon>BOP clade</taxon>
        <taxon>Pooideae</taxon>
        <taxon>Poodae</taxon>
        <taxon>Poeae</taxon>
        <taxon>Poeae Chloroplast Group 2 (Poeae type)</taxon>
        <taxon>Loliodinae</taxon>
        <taxon>Loliinae</taxon>
        <taxon>Lolium</taxon>
    </lineage>
</organism>
<evidence type="ECO:0000256" key="2">
    <source>
        <dbReference type="ARBA" id="ARBA00023242"/>
    </source>
</evidence>
<dbReference type="GO" id="GO:0005634">
    <property type="term" value="C:nucleus"/>
    <property type="evidence" value="ECO:0007669"/>
    <property type="project" value="UniProtKB-SubCell"/>
</dbReference>
<feature type="domain" description="ENT" evidence="4">
    <location>
        <begin position="372"/>
        <end position="428"/>
    </location>
</feature>
<keyword evidence="2" id="KW-0539">Nucleus</keyword>
<comment type="subcellular location">
    <subcellularLocation>
        <location evidence="1">Nucleus</location>
    </subcellularLocation>
</comment>
<dbReference type="InterPro" id="IPR008395">
    <property type="entry name" value="Agenet-like_dom"/>
</dbReference>
<dbReference type="InterPro" id="IPR014002">
    <property type="entry name" value="Agenet_dom_plant"/>
</dbReference>
<dbReference type="Gene3D" id="1.10.1240.40">
    <property type="entry name" value="ENT domain"/>
    <property type="match status" value="1"/>
</dbReference>
<sequence>MRGMDGCGGEERRRIGSIAGLTERDGFLASGLAPVQKQYLGNSKDLMKFRKGVKVEVLQKAEAPFGSWRPATIVSGNGHTYLVSYDERPFDGGVDVERIPRKALRPSPPPSDGQVCWVPGDILEVFDSYSWKVAEVVRLLGQEFYLVRLLGSSQEMRVHASNLRARQLWQDSDWVVLPKDSARCAGGSLRSRTKGGNSGGSHLLLKDKVVLEGNMSRGIKRKSSAASAFPMQRSEVTKRFHTSHRDGRRQYLGPGDSLHLMDKVDAVDSPCLMLGEKCMHDSLNNRANGFPKTNLAAVNTNVDYQYPAVTTQDRDTDSAASSVGSCSPYGSPYRPAHPQEYDSEDICSRNDDDDDEASTSGRESPLPMEGGLKEETHLLELHAYRATMMALYAYGSISWEQEALMTNLRLTLNISTDEHLSEAEVGGL</sequence>
<reference evidence="5" key="1">
    <citation type="submission" date="2023-07" db="EMBL/GenBank/DDBJ databases">
        <title>A chromosome-level genome assembly of Lolium multiflorum.</title>
        <authorList>
            <person name="Chen Y."/>
            <person name="Copetti D."/>
            <person name="Kolliker R."/>
            <person name="Studer B."/>
        </authorList>
    </citation>
    <scope>NUCLEOTIDE SEQUENCE</scope>
    <source>
        <strain evidence="5">02402/16</strain>
        <tissue evidence="5">Leaf</tissue>
    </source>
</reference>
<accession>A0AAD8R7Y6</accession>
<dbReference type="PANTHER" id="PTHR31917:SF5">
    <property type="entry name" value="OS02G0204500 PROTEIN"/>
    <property type="match status" value="1"/>
</dbReference>
<evidence type="ECO:0000313" key="6">
    <source>
        <dbReference type="Proteomes" id="UP001231189"/>
    </source>
</evidence>
<comment type="caution">
    <text evidence="5">The sequence shown here is derived from an EMBL/GenBank/DDBJ whole genome shotgun (WGS) entry which is preliminary data.</text>
</comment>
<dbReference type="Pfam" id="PF05641">
    <property type="entry name" value="Agenet"/>
    <property type="match status" value="1"/>
</dbReference>
<dbReference type="AlphaFoldDB" id="A0AAD8R7Y6"/>
<dbReference type="InterPro" id="IPR036142">
    <property type="entry name" value="ENT_dom-like_sf"/>
</dbReference>
<dbReference type="PROSITE" id="PS51138">
    <property type="entry name" value="ENT"/>
    <property type="match status" value="1"/>
</dbReference>
<dbReference type="Pfam" id="PF03735">
    <property type="entry name" value="ENT"/>
    <property type="match status" value="1"/>
</dbReference>
<dbReference type="SMART" id="SM00743">
    <property type="entry name" value="Agenet"/>
    <property type="match status" value="2"/>
</dbReference>
<feature type="region of interest" description="Disordered" evidence="3">
    <location>
        <begin position="312"/>
        <end position="371"/>
    </location>
</feature>
<evidence type="ECO:0000259" key="4">
    <source>
        <dbReference type="PROSITE" id="PS51138"/>
    </source>
</evidence>
<feature type="compositionally biased region" description="Acidic residues" evidence="3">
    <location>
        <begin position="341"/>
        <end position="357"/>
    </location>
</feature>
<evidence type="ECO:0000256" key="3">
    <source>
        <dbReference type="SAM" id="MobiDB-lite"/>
    </source>
</evidence>
<dbReference type="PANTHER" id="PTHR31917">
    <property type="entry name" value="AGENET DOMAIN-CONTAINING PROTEIN-RELATED"/>
    <property type="match status" value="1"/>
</dbReference>
<evidence type="ECO:0000313" key="5">
    <source>
        <dbReference type="EMBL" id="KAK1615946.1"/>
    </source>
</evidence>
<dbReference type="Proteomes" id="UP001231189">
    <property type="component" value="Unassembled WGS sequence"/>
</dbReference>
<proteinExistence type="predicted"/>
<protein>
    <recommendedName>
        <fullName evidence="4">ENT domain-containing protein</fullName>
    </recommendedName>
</protein>
<dbReference type="SMART" id="SM01191">
    <property type="entry name" value="ENT"/>
    <property type="match status" value="1"/>
</dbReference>
<name>A0AAD8R7Y6_LOLMU</name>
<dbReference type="EMBL" id="JAUUTY010000006">
    <property type="protein sequence ID" value="KAK1615946.1"/>
    <property type="molecule type" value="Genomic_DNA"/>
</dbReference>
<dbReference type="InterPro" id="IPR005491">
    <property type="entry name" value="ENT_dom"/>
</dbReference>
<keyword evidence="6" id="KW-1185">Reference proteome</keyword>
<dbReference type="SUPFAM" id="SSF158639">
    <property type="entry name" value="ENT-like"/>
    <property type="match status" value="1"/>
</dbReference>